<accession>A0A8S4E929</accession>
<feature type="region of interest" description="Disordered" evidence="1">
    <location>
        <begin position="1"/>
        <end position="76"/>
    </location>
</feature>
<organism evidence="2 3">
    <name type="scientific">Plutella xylostella</name>
    <name type="common">Diamondback moth</name>
    <name type="synonym">Plutella maculipennis</name>
    <dbReference type="NCBI Taxonomy" id="51655"/>
    <lineage>
        <taxon>Eukaryota</taxon>
        <taxon>Metazoa</taxon>
        <taxon>Ecdysozoa</taxon>
        <taxon>Arthropoda</taxon>
        <taxon>Hexapoda</taxon>
        <taxon>Insecta</taxon>
        <taxon>Pterygota</taxon>
        <taxon>Neoptera</taxon>
        <taxon>Endopterygota</taxon>
        <taxon>Lepidoptera</taxon>
        <taxon>Glossata</taxon>
        <taxon>Ditrysia</taxon>
        <taxon>Yponomeutoidea</taxon>
        <taxon>Plutellidae</taxon>
        <taxon>Plutella</taxon>
    </lineage>
</organism>
<proteinExistence type="predicted"/>
<dbReference type="EMBL" id="CAJHNJ030000013">
    <property type="protein sequence ID" value="CAG9111600.1"/>
    <property type="molecule type" value="Genomic_DNA"/>
</dbReference>
<dbReference type="Proteomes" id="UP000653454">
    <property type="component" value="Unassembled WGS sequence"/>
</dbReference>
<gene>
    <name evidence="2" type="ORF">PLXY2_LOCUS4590</name>
</gene>
<protein>
    <submittedName>
        <fullName evidence="2">(diamondback moth) hypothetical protein</fullName>
    </submittedName>
</protein>
<reference evidence="2" key="1">
    <citation type="submission" date="2020-11" db="EMBL/GenBank/DDBJ databases">
        <authorList>
            <person name="Whiteford S."/>
        </authorList>
    </citation>
    <scope>NUCLEOTIDE SEQUENCE</scope>
</reference>
<dbReference type="AlphaFoldDB" id="A0A8S4E929"/>
<sequence>MREDRTRHTKSHKSRDGEGSAATAGASPAADWPSPGALGGFDVPPSFTQDLGDAPPAEGIDSESEGKSAKRKSHKH</sequence>
<name>A0A8S4E929_PLUXY</name>
<evidence type="ECO:0000313" key="2">
    <source>
        <dbReference type="EMBL" id="CAG9111600.1"/>
    </source>
</evidence>
<keyword evidence="3" id="KW-1185">Reference proteome</keyword>
<evidence type="ECO:0000313" key="3">
    <source>
        <dbReference type="Proteomes" id="UP000653454"/>
    </source>
</evidence>
<evidence type="ECO:0000256" key="1">
    <source>
        <dbReference type="SAM" id="MobiDB-lite"/>
    </source>
</evidence>
<comment type="caution">
    <text evidence="2">The sequence shown here is derived from an EMBL/GenBank/DDBJ whole genome shotgun (WGS) entry which is preliminary data.</text>
</comment>
<feature type="compositionally biased region" description="Low complexity" evidence="1">
    <location>
        <begin position="19"/>
        <end position="30"/>
    </location>
</feature>